<accession>A0AAV5VW84</accession>
<dbReference type="PROSITE" id="PS50808">
    <property type="entry name" value="ZF_BED"/>
    <property type="match status" value="1"/>
</dbReference>
<evidence type="ECO:0000313" key="7">
    <source>
        <dbReference type="Proteomes" id="UP001432322"/>
    </source>
</evidence>
<keyword evidence="1" id="KW-0479">Metal-binding</keyword>
<evidence type="ECO:0000313" key="6">
    <source>
        <dbReference type="EMBL" id="GMT22335.1"/>
    </source>
</evidence>
<dbReference type="InterPro" id="IPR003656">
    <property type="entry name" value="Znf_BED"/>
</dbReference>
<proteinExistence type="predicted"/>
<sequence length="255" mass="26407">IVHAPPAVADRLSIGADHHLSMWEAHSMIGSMEGSPDKLGNAPMCGAASAADDSAAAAAIGLGPASWASGGGPSVLLDHTSAASSWDIARPAAKRNRRTKHPVWELFRRTSSGQAQCQLCSAFVRSPCSSNFMGHLNRHHTDHYKDVYNRWLTGRRSNSVSEPHVSSTTNALCAPSFSPPPRRAAASASCAPTGALTAPSLGAYAEPFAFDYASAGAMSYGAGATYAPLPQSQSAPSLNCGLESHVIASSPSNVP</sequence>
<name>A0AAV5VW84_9BILA</name>
<evidence type="ECO:0000259" key="5">
    <source>
        <dbReference type="PROSITE" id="PS50808"/>
    </source>
</evidence>
<protein>
    <recommendedName>
        <fullName evidence="5">BED-type domain-containing protein</fullName>
    </recommendedName>
</protein>
<dbReference type="Proteomes" id="UP001432322">
    <property type="component" value="Unassembled WGS sequence"/>
</dbReference>
<dbReference type="EMBL" id="BTSY01000004">
    <property type="protein sequence ID" value="GMT22335.1"/>
    <property type="molecule type" value="Genomic_DNA"/>
</dbReference>
<keyword evidence="3" id="KW-0862">Zinc</keyword>
<dbReference type="Pfam" id="PF02892">
    <property type="entry name" value="zf-BED"/>
    <property type="match status" value="1"/>
</dbReference>
<feature type="non-terminal residue" evidence="6">
    <location>
        <position position="1"/>
    </location>
</feature>
<dbReference type="GO" id="GO:0003677">
    <property type="term" value="F:DNA binding"/>
    <property type="evidence" value="ECO:0007669"/>
    <property type="project" value="InterPro"/>
</dbReference>
<evidence type="ECO:0000256" key="1">
    <source>
        <dbReference type="ARBA" id="ARBA00022723"/>
    </source>
</evidence>
<organism evidence="6 7">
    <name type="scientific">Pristionchus fissidentatus</name>
    <dbReference type="NCBI Taxonomy" id="1538716"/>
    <lineage>
        <taxon>Eukaryota</taxon>
        <taxon>Metazoa</taxon>
        <taxon>Ecdysozoa</taxon>
        <taxon>Nematoda</taxon>
        <taxon>Chromadorea</taxon>
        <taxon>Rhabditida</taxon>
        <taxon>Rhabditina</taxon>
        <taxon>Diplogasteromorpha</taxon>
        <taxon>Diplogasteroidea</taxon>
        <taxon>Neodiplogasteridae</taxon>
        <taxon>Pristionchus</taxon>
    </lineage>
</organism>
<dbReference type="SUPFAM" id="SSF57667">
    <property type="entry name" value="beta-beta-alpha zinc fingers"/>
    <property type="match status" value="1"/>
</dbReference>
<reference evidence="6" key="1">
    <citation type="submission" date="2023-10" db="EMBL/GenBank/DDBJ databases">
        <title>Genome assembly of Pristionchus species.</title>
        <authorList>
            <person name="Yoshida K."/>
            <person name="Sommer R.J."/>
        </authorList>
    </citation>
    <scope>NUCLEOTIDE SEQUENCE</scope>
    <source>
        <strain evidence="6">RS5133</strain>
    </source>
</reference>
<feature type="non-terminal residue" evidence="6">
    <location>
        <position position="255"/>
    </location>
</feature>
<evidence type="ECO:0000256" key="4">
    <source>
        <dbReference type="PROSITE-ProRule" id="PRU00027"/>
    </source>
</evidence>
<keyword evidence="2 4" id="KW-0863">Zinc-finger</keyword>
<dbReference type="AlphaFoldDB" id="A0AAV5VW84"/>
<gene>
    <name evidence="6" type="ORF">PFISCL1PPCAC_13632</name>
</gene>
<dbReference type="InterPro" id="IPR036236">
    <property type="entry name" value="Znf_C2H2_sf"/>
</dbReference>
<evidence type="ECO:0000256" key="3">
    <source>
        <dbReference type="ARBA" id="ARBA00022833"/>
    </source>
</evidence>
<dbReference type="GO" id="GO:0008270">
    <property type="term" value="F:zinc ion binding"/>
    <property type="evidence" value="ECO:0007669"/>
    <property type="project" value="UniProtKB-KW"/>
</dbReference>
<feature type="domain" description="BED-type" evidence="5">
    <location>
        <begin position="98"/>
        <end position="147"/>
    </location>
</feature>
<keyword evidence="7" id="KW-1185">Reference proteome</keyword>
<evidence type="ECO:0000256" key="2">
    <source>
        <dbReference type="ARBA" id="ARBA00022771"/>
    </source>
</evidence>
<comment type="caution">
    <text evidence="6">The sequence shown here is derived from an EMBL/GenBank/DDBJ whole genome shotgun (WGS) entry which is preliminary data.</text>
</comment>